<reference evidence="1 2" key="1">
    <citation type="journal article" date="2021" name="Int. J. Syst. Evol. Microbiol.">
        <title>Reticulibacter mediterranei gen. nov., sp. nov., within the new family Reticulibacteraceae fam. nov., and Ktedonospora formicarum gen. nov., sp. nov., Ktedonobacter robiniae sp. nov., Dictyobacter formicarum sp. nov. and Dictyobacter arantiisoli sp. nov., belonging to the class Ktedonobacteria.</title>
        <authorList>
            <person name="Yabe S."/>
            <person name="Zheng Y."/>
            <person name="Wang C.M."/>
            <person name="Sakai Y."/>
            <person name="Abe K."/>
            <person name="Yokota A."/>
            <person name="Donadio S."/>
            <person name="Cavaletti L."/>
            <person name="Monciardini P."/>
        </authorList>
    </citation>
    <scope>NUCLEOTIDE SEQUENCE [LARGE SCALE GENOMIC DNA]</scope>
    <source>
        <strain evidence="1 2">SOSP1-9</strain>
    </source>
</reference>
<evidence type="ECO:0000313" key="2">
    <source>
        <dbReference type="Proteomes" id="UP000635565"/>
    </source>
</evidence>
<sequence>MSQNNNLLLVETYLYTEGLSAFPSLARYRSDHCHAIRDRVENIVALIYNDKSQQPGGDKCNRAESSIDE</sequence>
<dbReference type="Proteomes" id="UP000635565">
    <property type="component" value="Unassembled WGS sequence"/>
</dbReference>
<accession>A0ABQ3VUB5</accession>
<keyword evidence="2" id="KW-1185">Reference proteome</keyword>
<name>A0ABQ3VUB5_9CHLR</name>
<organism evidence="1 2">
    <name type="scientific">Dictyobacter formicarum</name>
    <dbReference type="NCBI Taxonomy" id="2778368"/>
    <lineage>
        <taxon>Bacteria</taxon>
        <taxon>Bacillati</taxon>
        <taxon>Chloroflexota</taxon>
        <taxon>Ktedonobacteria</taxon>
        <taxon>Ktedonobacterales</taxon>
        <taxon>Dictyobacteraceae</taxon>
        <taxon>Dictyobacter</taxon>
    </lineage>
</organism>
<protein>
    <submittedName>
        <fullName evidence="1">Uncharacterized protein</fullName>
    </submittedName>
</protein>
<evidence type="ECO:0000313" key="1">
    <source>
        <dbReference type="EMBL" id="GHO89284.1"/>
    </source>
</evidence>
<comment type="caution">
    <text evidence="1">The sequence shown here is derived from an EMBL/GenBank/DDBJ whole genome shotgun (WGS) entry which is preliminary data.</text>
</comment>
<proteinExistence type="predicted"/>
<gene>
    <name evidence="1" type="ORF">KSZ_72900</name>
</gene>
<dbReference type="EMBL" id="BNJJ01000034">
    <property type="protein sequence ID" value="GHO89284.1"/>
    <property type="molecule type" value="Genomic_DNA"/>
</dbReference>